<gene>
    <name evidence="2" type="ORF">DAPPUDRAFT_247996</name>
</gene>
<evidence type="ECO:0000256" key="1">
    <source>
        <dbReference type="SAM" id="MobiDB-lite"/>
    </source>
</evidence>
<evidence type="ECO:0000313" key="3">
    <source>
        <dbReference type="Proteomes" id="UP000000305"/>
    </source>
</evidence>
<dbReference type="OrthoDB" id="2019644at2759"/>
<evidence type="ECO:0000313" key="2">
    <source>
        <dbReference type="EMBL" id="EFX77214.1"/>
    </source>
</evidence>
<dbReference type="InParanoid" id="E9GTH3"/>
<dbReference type="AlphaFoldDB" id="E9GTH3"/>
<accession>E9GTH3</accession>
<dbReference type="KEGG" id="dpx:DAPPUDRAFT_247996"/>
<sequence length="230" mass="25898">MSTYTVLHLLSLRVNLPYPSFAPFLPGLSIQAPLSKLMGENCYQPKIDGAEVKSPSSSDLEQTLGYRKLYVKAPIGYVPATIDNRQRWDLQETTPLRSQGQDAQIGGTSRNTLAGETKPNSFNARRKFILSTPALFLITFTMIAHSDNLICLPLELFNLLFKISRLRTMIVSKDFCGLFSRFSSKIWLFPEGENHRANYSTSVSYGELTQPANPLPLFHDFCKRVFVITP</sequence>
<name>E9GTH3_DAPPU</name>
<protein>
    <submittedName>
        <fullName evidence="2">Uncharacterized protein</fullName>
    </submittedName>
</protein>
<proteinExistence type="predicted"/>
<organism evidence="2 3">
    <name type="scientific">Daphnia pulex</name>
    <name type="common">Water flea</name>
    <dbReference type="NCBI Taxonomy" id="6669"/>
    <lineage>
        <taxon>Eukaryota</taxon>
        <taxon>Metazoa</taxon>
        <taxon>Ecdysozoa</taxon>
        <taxon>Arthropoda</taxon>
        <taxon>Crustacea</taxon>
        <taxon>Branchiopoda</taxon>
        <taxon>Diplostraca</taxon>
        <taxon>Cladocera</taxon>
        <taxon>Anomopoda</taxon>
        <taxon>Daphniidae</taxon>
        <taxon>Daphnia</taxon>
    </lineage>
</organism>
<feature type="region of interest" description="Disordered" evidence="1">
    <location>
        <begin position="97"/>
        <end position="118"/>
    </location>
</feature>
<keyword evidence="3" id="KW-1185">Reference proteome</keyword>
<reference evidence="2 3" key="1">
    <citation type="journal article" date="2011" name="Science">
        <title>The ecoresponsive genome of Daphnia pulex.</title>
        <authorList>
            <person name="Colbourne J.K."/>
            <person name="Pfrender M.E."/>
            <person name="Gilbert D."/>
            <person name="Thomas W.K."/>
            <person name="Tucker A."/>
            <person name="Oakley T.H."/>
            <person name="Tokishita S."/>
            <person name="Aerts A."/>
            <person name="Arnold G.J."/>
            <person name="Basu M.K."/>
            <person name="Bauer D.J."/>
            <person name="Caceres C.E."/>
            <person name="Carmel L."/>
            <person name="Casola C."/>
            <person name="Choi J.H."/>
            <person name="Detter J.C."/>
            <person name="Dong Q."/>
            <person name="Dusheyko S."/>
            <person name="Eads B.D."/>
            <person name="Frohlich T."/>
            <person name="Geiler-Samerotte K.A."/>
            <person name="Gerlach D."/>
            <person name="Hatcher P."/>
            <person name="Jogdeo S."/>
            <person name="Krijgsveld J."/>
            <person name="Kriventseva E.V."/>
            <person name="Kultz D."/>
            <person name="Laforsch C."/>
            <person name="Lindquist E."/>
            <person name="Lopez J."/>
            <person name="Manak J.R."/>
            <person name="Muller J."/>
            <person name="Pangilinan J."/>
            <person name="Patwardhan R.P."/>
            <person name="Pitluck S."/>
            <person name="Pritham E.J."/>
            <person name="Rechtsteiner A."/>
            <person name="Rho M."/>
            <person name="Rogozin I.B."/>
            <person name="Sakarya O."/>
            <person name="Salamov A."/>
            <person name="Schaack S."/>
            <person name="Shapiro H."/>
            <person name="Shiga Y."/>
            <person name="Skalitzky C."/>
            <person name="Smith Z."/>
            <person name="Souvorov A."/>
            <person name="Sung W."/>
            <person name="Tang Z."/>
            <person name="Tsuchiya D."/>
            <person name="Tu H."/>
            <person name="Vos H."/>
            <person name="Wang M."/>
            <person name="Wolf Y.I."/>
            <person name="Yamagata H."/>
            <person name="Yamada T."/>
            <person name="Ye Y."/>
            <person name="Shaw J.R."/>
            <person name="Andrews J."/>
            <person name="Crease T.J."/>
            <person name="Tang H."/>
            <person name="Lucas S.M."/>
            <person name="Robertson H.M."/>
            <person name="Bork P."/>
            <person name="Koonin E.V."/>
            <person name="Zdobnov E.M."/>
            <person name="Grigoriev I.V."/>
            <person name="Lynch M."/>
            <person name="Boore J.L."/>
        </authorList>
    </citation>
    <scope>NUCLEOTIDE SEQUENCE [LARGE SCALE GENOMIC DNA]</scope>
</reference>
<dbReference type="Proteomes" id="UP000000305">
    <property type="component" value="Unassembled WGS sequence"/>
</dbReference>
<dbReference type="EMBL" id="GL732564">
    <property type="protein sequence ID" value="EFX77214.1"/>
    <property type="molecule type" value="Genomic_DNA"/>
</dbReference>
<dbReference type="HOGENOM" id="CLU_1205832_0_0_1"/>